<sequence>MILSAISFIQISTSITILEVKKHGALHNDPMGRLTHYRHSIPASDNNFWSPELPIETESMIIISIAESTLRNVS</sequence>
<name>A0A2G5T2C9_9PELO</name>
<protein>
    <submittedName>
        <fullName evidence="1">Uncharacterized protein</fullName>
    </submittedName>
</protein>
<keyword evidence="2" id="KW-1185">Reference proteome</keyword>
<dbReference type="Proteomes" id="UP000230233">
    <property type="component" value="Chromosome X"/>
</dbReference>
<accession>A0A2G5T2C9</accession>
<dbReference type="AlphaFoldDB" id="A0A2G5T2C9"/>
<proteinExistence type="predicted"/>
<evidence type="ECO:0000313" key="2">
    <source>
        <dbReference type="Proteomes" id="UP000230233"/>
    </source>
</evidence>
<dbReference type="EMBL" id="PDUG01000006">
    <property type="protein sequence ID" value="PIC21565.1"/>
    <property type="molecule type" value="Genomic_DNA"/>
</dbReference>
<reference evidence="2" key="1">
    <citation type="submission" date="2017-10" db="EMBL/GenBank/DDBJ databases">
        <title>Rapid genome shrinkage in a self-fertile nematode reveals novel sperm competition proteins.</title>
        <authorList>
            <person name="Yin D."/>
            <person name="Schwarz E.M."/>
            <person name="Thomas C.G."/>
            <person name="Felde R.L."/>
            <person name="Korf I.F."/>
            <person name="Cutter A.D."/>
            <person name="Schartner C.M."/>
            <person name="Ralston E.J."/>
            <person name="Meyer B.J."/>
            <person name="Haag E.S."/>
        </authorList>
    </citation>
    <scope>NUCLEOTIDE SEQUENCE [LARGE SCALE GENOMIC DNA]</scope>
    <source>
        <strain evidence="2">JU1422</strain>
    </source>
</reference>
<organism evidence="1 2">
    <name type="scientific">Caenorhabditis nigoni</name>
    <dbReference type="NCBI Taxonomy" id="1611254"/>
    <lineage>
        <taxon>Eukaryota</taxon>
        <taxon>Metazoa</taxon>
        <taxon>Ecdysozoa</taxon>
        <taxon>Nematoda</taxon>
        <taxon>Chromadorea</taxon>
        <taxon>Rhabditida</taxon>
        <taxon>Rhabditina</taxon>
        <taxon>Rhabditomorpha</taxon>
        <taxon>Rhabditoidea</taxon>
        <taxon>Rhabditidae</taxon>
        <taxon>Peloderinae</taxon>
        <taxon>Caenorhabditis</taxon>
    </lineage>
</organism>
<gene>
    <name evidence="1" type="primary">Cnig_chr_X.g26354</name>
    <name evidence="1" type="ORF">B9Z55_026354</name>
</gene>
<comment type="caution">
    <text evidence="1">The sequence shown here is derived from an EMBL/GenBank/DDBJ whole genome shotgun (WGS) entry which is preliminary data.</text>
</comment>
<evidence type="ECO:0000313" key="1">
    <source>
        <dbReference type="EMBL" id="PIC21565.1"/>
    </source>
</evidence>